<reference evidence="1 2" key="1">
    <citation type="submission" date="2019-03" db="EMBL/GenBank/DDBJ databases">
        <title>Genomic Encyclopedia of Type Strains, Phase IV (KMG-IV): sequencing the most valuable type-strain genomes for metagenomic binning, comparative biology and taxonomic classification.</title>
        <authorList>
            <person name="Goeker M."/>
        </authorList>
    </citation>
    <scope>NUCLEOTIDE SEQUENCE [LARGE SCALE GENOMIC DNA]</scope>
    <source>
        <strain evidence="1 2">DSM 6770</strain>
    </source>
</reference>
<evidence type="ECO:0000313" key="2">
    <source>
        <dbReference type="Proteomes" id="UP000295380"/>
    </source>
</evidence>
<dbReference type="AlphaFoldDB" id="A0A4R7NG85"/>
<name>A0A4R7NG85_9GAMM</name>
<dbReference type="Proteomes" id="UP000295380">
    <property type="component" value="Unassembled WGS sequence"/>
</dbReference>
<dbReference type="EMBL" id="SOBR01000008">
    <property type="protein sequence ID" value="TDU19328.1"/>
    <property type="molecule type" value="Genomic_DNA"/>
</dbReference>
<gene>
    <name evidence="1" type="ORF">C8E00_108117</name>
</gene>
<comment type="caution">
    <text evidence="1">The sequence shown here is derived from an EMBL/GenBank/DDBJ whole genome shotgun (WGS) entry which is preliminary data.</text>
</comment>
<protein>
    <submittedName>
        <fullName evidence="1">Uncharacterized protein</fullName>
    </submittedName>
</protein>
<evidence type="ECO:0000313" key="1">
    <source>
        <dbReference type="EMBL" id="TDU19328.1"/>
    </source>
</evidence>
<accession>A0A4R7NG85</accession>
<keyword evidence="2" id="KW-1185">Reference proteome</keyword>
<organism evidence="1 2">
    <name type="scientific">Chromohalobacter marismortui</name>
    <dbReference type="NCBI Taxonomy" id="42055"/>
    <lineage>
        <taxon>Bacteria</taxon>
        <taxon>Pseudomonadati</taxon>
        <taxon>Pseudomonadota</taxon>
        <taxon>Gammaproteobacteria</taxon>
        <taxon>Oceanospirillales</taxon>
        <taxon>Halomonadaceae</taxon>
        <taxon>Chromohalobacter</taxon>
    </lineage>
</organism>
<proteinExistence type="predicted"/>
<sequence length="304" mass="34967">MITLKQNCTALNFKNMEKTKENFTLLMYGTIEKERIDQEIQNNQEMVDGGHNSTGHAQSQLDYLKRLKSDQSYQNGSLPRGIEKIILQIMESYTFWHSINEIDSNFFLVQDNYIHNLINASLTFMVSCELAKLFNNKPDDFSLNNIWQHDAESIKNANIASADEIDYITDQFSRNESTRDQAIKRFLDFRNKSVAHNTNNTGMQWSDFVSTMNFIIRVWGIIDEFYSPNCFPRSIQLSDQLYTPLQPHFTSLQIREMKEARLKLMQDIFVAASTNLVTGDKDAIKPFGDLKVTVKIESVTGVGG</sequence>